<reference evidence="1 2" key="1">
    <citation type="submission" date="2018-07" db="EMBL/GenBank/DDBJ databases">
        <title>Exploring interactions and the metabolic potential of the ultra-small soil bacteria Hylemonella gracilis.</title>
        <authorList>
            <person name="Tyc O."/>
            <person name="Kulkarni P."/>
            <person name="Gawehns F."/>
            <person name="Hundscheid M."/>
            <person name="Zweers H."/>
            <person name="Garbeva P."/>
        </authorList>
    </citation>
    <scope>NUCLEOTIDE SEQUENCE [LARGE SCALE GENOMIC DNA]</scope>
    <source>
        <strain evidence="1 2">NS1</strain>
    </source>
</reference>
<dbReference type="AlphaFoldDB" id="A0A4P6ULL6"/>
<dbReference type="EMBL" id="CP031395">
    <property type="protein sequence ID" value="QBK06298.1"/>
    <property type="molecule type" value="Genomic_DNA"/>
</dbReference>
<organism evidence="1 2">
    <name type="scientific">Hylemonella gracilis</name>
    <dbReference type="NCBI Taxonomy" id="80880"/>
    <lineage>
        <taxon>Bacteria</taxon>
        <taxon>Pseudomonadati</taxon>
        <taxon>Pseudomonadota</taxon>
        <taxon>Betaproteobacteria</taxon>
        <taxon>Burkholderiales</taxon>
        <taxon>Comamonadaceae</taxon>
        <taxon>Hylemonella</taxon>
    </lineage>
</organism>
<dbReference type="Proteomes" id="UP000292939">
    <property type="component" value="Chromosome"/>
</dbReference>
<accession>A0A4P6ULL6</accession>
<dbReference type="OrthoDB" id="6615103at2"/>
<proteinExistence type="predicted"/>
<evidence type="ECO:0000313" key="1">
    <source>
        <dbReference type="EMBL" id="QBK06298.1"/>
    </source>
</evidence>
<keyword evidence="1" id="KW-0238">DNA-binding</keyword>
<dbReference type="KEGG" id="hgr:DW355_00530"/>
<dbReference type="GO" id="GO:0003677">
    <property type="term" value="F:DNA binding"/>
    <property type="evidence" value="ECO:0007669"/>
    <property type="project" value="UniProtKB-KW"/>
</dbReference>
<gene>
    <name evidence="1" type="ORF">DW355_00530</name>
</gene>
<sequence>MANPTRFVTPLERETRAALPTPEAAFHLNRAQQTLRLWAMRENGPIRPIRVHGRLAWPVSELRRILNVPTAA</sequence>
<protein>
    <submittedName>
        <fullName evidence="1">DNA-binding protein</fullName>
    </submittedName>
</protein>
<name>A0A4P6ULL6_9BURK</name>
<evidence type="ECO:0000313" key="2">
    <source>
        <dbReference type="Proteomes" id="UP000292939"/>
    </source>
</evidence>